<accession>A0A9X1V6A7</accession>
<evidence type="ECO:0000313" key="6">
    <source>
        <dbReference type="EMBL" id="MCI0181982.1"/>
    </source>
</evidence>
<dbReference type="Gene3D" id="3.40.1090.10">
    <property type="entry name" value="Cytosolic phospholipase A2 catalytic domain"/>
    <property type="match status" value="2"/>
</dbReference>
<evidence type="ECO:0000313" key="7">
    <source>
        <dbReference type="Proteomes" id="UP001139263"/>
    </source>
</evidence>
<evidence type="ECO:0000259" key="5">
    <source>
        <dbReference type="PROSITE" id="PS51635"/>
    </source>
</evidence>
<comment type="caution">
    <text evidence="6">The sequence shown here is derived from an EMBL/GenBank/DDBJ whole genome shotgun (WGS) entry which is preliminary data.</text>
</comment>
<keyword evidence="2 4" id="KW-0442">Lipid degradation</keyword>
<dbReference type="AlphaFoldDB" id="A0A9X1V6A7"/>
<dbReference type="PROSITE" id="PS51635">
    <property type="entry name" value="PNPLA"/>
    <property type="match status" value="1"/>
</dbReference>
<dbReference type="InterPro" id="IPR050301">
    <property type="entry name" value="NTE"/>
</dbReference>
<feature type="active site" description="Proton acceptor" evidence="4">
    <location>
        <position position="197"/>
    </location>
</feature>
<reference evidence="6" key="1">
    <citation type="submission" date="2022-03" db="EMBL/GenBank/DDBJ databases">
        <title>Draft Genome Sequence of Firmicute Strain S0AB, a Heterotrophic Iron/Sulfur-Oxidizing Extreme Acidophile.</title>
        <authorList>
            <person name="Vergara E."/>
            <person name="Pakostova E."/>
            <person name="Johnson D.B."/>
            <person name="Holmes D.S."/>
        </authorList>
    </citation>
    <scope>NUCLEOTIDE SEQUENCE</scope>
    <source>
        <strain evidence="6">S0AB</strain>
    </source>
</reference>
<protein>
    <submittedName>
        <fullName evidence="6">NTE family protein</fullName>
    </submittedName>
</protein>
<feature type="domain" description="PNPLA" evidence="5">
    <location>
        <begin position="11"/>
        <end position="210"/>
    </location>
</feature>
<dbReference type="InterPro" id="IPR002641">
    <property type="entry name" value="PNPLA_dom"/>
</dbReference>
<sequence>MTLIRHHKVAVALSGGMLRGAAHVGVLQALEDMGIQPDAIAGTSAGGVVAALYGRGLSTELLEEVTHQFNGRKLLDVSLPITDVLKTISLLPLYYLHIIKGVSHRIPPGFIVGGKLEAWLHKLIDIAPTRHAIAHLVVTTDLLSGKAVVFYDATERPKTLARVEFLPMIDPVASIRASCSLPGILYPRAYASRLLVDGALRNNLPVDLLYHLGYTKVIAVDLHQSQMDDQVTPSFFPVLDRMMDILIDESMELRINRFRPFVIQPNLDEIKWTSWGLMDKAVQIGRDATKALQKDILAYVET</sequence>
<dbReference type="Pfam" id="PF01734">
    <property type="entry name" value="Patatin"/>
    <property type="match status" value="1"/>
</dbReference>
<organism evidence="6 7">
    <name type="scientific">Sulfoacidibacillus ferrooxidans</name>
    <dbReference type="NCBI Taxonomy" id="2005001"/>
    <lineage>
        <taxon>Bacteria</taxon>
        <taxon>Bacillati</taxon>
        <taxon>Bacillota</taxon>
        <taxon>Bacilli</taxon>
        <taxon>Bacillales</taxon>
        <taxon>Alicyclobacillaceae</taxon>
        <taxon>Sulfoacidibacillus</taxon>
    </lineage>
</organism>
<dbReference type="RefSeq" id="WP_241711603.1">
    <property type="nucleotide sequence ID" value="NZ_JALBUF010000001.1"/>
</dbReference>
<evidence type="ECO:0000256" key="2">
    <source>
        <dbReference type="ARBA" id="ARBA00022963"/>
    </source>
</evidence>
<feature type="short sequence motif" description="DGA/G" evidence="4">
    <location>
        <begin position="197"/>
        <end position="199"/>
    </location>
</feature>
<dbReference type="Proteomes" id="UP001139263">
    <property type="component" value="Unassembled WGS sequence"/>
</dbReference>
<feature type="short sequence motif" description="GXSXG" evidence="4">
    <location>
        <begin position="42"/>
        <end position="46"/>
    </location>
</feature>
<dbReference type="EMBL" id="JALBUF010000001">
    <property type="protein sequence ID" value="MCI0181982.1"/>
    <property type="molecule type" value="Genomic_DNA"/>
</dbReference>
<dbReference type="PANTHER" id="PTHR14226:SF78">
    <property type="entry name" value="SLR0060 PROTEIN"/>
    <property type="match status" value="1"/>
</dbReference>
<proteinExistence type="predicted"/>
<evidence type="ECO:0000256" key="1">
    <source>
        <dbReference type="ARBA" id="ARBA00022801"/>
    </source>
</evidence>
<gene>
    <name evidence="6" type="ORF">MM817_00233</name>
</gene>
<name>A0A9X1V6A7_9BACL</name>
<dbReference type="PANTHER" id="PTHR14226">
    <property type="entry name" value="NEUROPATHY TARGET ESTERASE/SWISS CHEESE D.MELANOGASTER"/>
    <property type="match status" value="1"/>
</dbReference>
<keyword evidence="3 4" id="KW-0443">Lipid metabolism</keyword>
<dbReference type="SUPFAM" id="SSF52151">
    <property type="entry name" value="FabD/lysophospholipase-like"/>
    <property type="match status" value="1"/>
</dbReference>
<evidence type="ECO:0000256" key="4">
    <source>
        <dbReference type="PROSITE-ProRule" id="PRU01161"/>
    </source>
</evidence>
<comment type="caution">
    <text evidence="4">Lacks conserved residue(s) required for the propagation of feature annotation.</text>
</comment>
<keyword evidence="7" id="KW-1185">Reference proteome</keyword>
<keyword evidence="1 4" id="KW-0378">Hydrolase</keyword>
<feature type="active site" description="Nucleophile" evidence="4">
    <location>
        <position position="44"/>
    </location>
</feature>
<dbReference type="GO" id="GO:0016042">
    <property type="term" value="P:lipid catabolic process"/>
    <property type="evidence" value="ECO:0007669"/>
    <property type="project" value="UniProtKB-UniRule"/>
</dbReference>
<dbReference type="InterPro" id="IPR016035">
    <property type="entry name" value="Acyl_Trfase/lysoPLipase"/>
</dbReference>
<evidence type="ECO:0000256" key="3">
    <source>
        <dbReference type="ARBA" id="ARBA00023098"/>
    </source>
</evidence>
<dbReference type="GO" id="GO:0016787">
    <property type="term" value="F:hydrolase activity"/>
    <property type="evidence" value="ECO:0007669"/>
    <property type="project" value="UniProtKB-UniRule"/>
</dbReference>